<evidence type="ECO:0000313" key="2">
    <source>
        <dbReference type="Proteomes" id="UP000184267"/>
    </source>
</evidence>
<organism evidence="1 2">
    <name type="scientific">Trametes pubescens</name>
    <name type="common">White-rot fungus</name>
    <dbReference type="NCBI Taxonomy" id="154538"/>
    <lineage>
        <taxon>Eukaryota</taxon>
        <taxon>Fungi</taxon>
        <taxon>Dikarya</taxon>
        <taxon>Basidiomycota</taxon>
        <taxon>Agaricomycotina</taxon>
        <taxon>Agaricomycetes</taxon>
        <taxon>Polyporales</taxon>
        <taxon>Polyporaceae</taxon>
        <taxon>Trametes</taxon>
    </lineage>
</organism>
<dbReference type="AlphaFoldDB" id="A0A1M2VU27"/>
<accession>A0A1M2VU27</accession>
<keyword evidence="2" id="KW-1185">Reference proteome</keyword>
<gene>
    <name evidence="1" type="ORF">TRAPUB_12456</name>
</gene>
<dbReference type="EMBL" id="MNAD01000695">
    <property type="protein sequence ID" value="OJT11032.1"/>
    <property type="molecule type" value="Genomic_DNA"/>
</dbReference>
<evidence type="ECO:0000313" key="1">
    <source>
        <dbReference type="EMBL" id="OJT11032.1"/>
    </source>
</evidence>
<reference evidence="1 2" key="1">
    <citation type="submission" date="2016-10" db="EMBL/GenBank/DDBJ databases">
        <title>Genome sequence of the basidiomycete white-rot fungus Trametes pubescens.</title>
        <authorList>
            <person name="Makela M.R."/>
            <person name="Granchi Z."/>
            <person name="Peng M."/>
            <person name="De Vries R.P."/>
            <person name="Grigoriev I."/>
            <person name="Riley R."/>
            <person name="Hilden K."/>
        </authorList>
    </citation>
    <scope>NUCLEOTIDE SEQUENCE [LARGE SCALE GENOMIC DNA]</scope>
    <source>
        <strain evidence="1 2">FBCC735</strain>
    </source>
</reference>
<name>A0A1M2VU27_TRAPU</name>
<dbReference type="Proteomes" id="UP000184267">
    <property type="component" value="Unassembled WGS sequence"/>
</dbReference>
<proteinExistence type="predicted"/>
<comment type="caution">
    <text evidence="1">The sequence shown here is derived from an EMBL/GenBank/DDBJ whole genome shotgun (WGS) entry which is preliminary data.</text>
</comment>
<protein>
    <submittedName>
        <fullName evidence="1">Uncharacterized protein</fullName>
    </submittedName>
</protein>
<sequence length="125" mass="13314">MRVRRGAGAANARGQWGLGWFADAADVSGLTGWGAHAGWMHTGPGGERCIRGHTGQARDGAQAVGGKQVRVAGRAIDGEHRRVLCYDGHEASVAVVRIEGWRWAQRRWAAAGGIAGTCSWLLQWA</sequence>